<keyword evidence="6 12" id="KW-0863">Zinc-finger</keyword>
<dbReference type="InterPro" id="IPR051968">
    <property type="entry name" value="ZnFinger_Homeobox_TR"/>
</dbReference>
<keyword evidence="16" id="KW-0175">Coiled coil</keyword>
<feature type="coiled-coil region" evidence="16">
    <location>
        <begin position="1634"/>
        <end position="1671"/>
    </location>
</feature>
<dbReference type="GO" id="GO:0005634">
    <property type="term" value="C:nucleus"/>
    <property type="evidence" value="ECO:0007669"/>
    <property type="project" value="UniProtKB-SubCell"/>
</dbReference>
<keyword evidence="7" id="KW-0862">Zinc</keyword>
<keyword evidence="3" id="KW-0963">Cytoplasm</keyword>
<dbReference type="GO" id="GO:0008270">
    <property type="term" value="F:zinc ion binding"/>
    <property type="evidence" value="ECO:0007669"/>
    <property type="project" value="UniProtKB-KW"/>
</dbReference>
<evidence type="ECO:0000313" key="21">
    <source>
        <dbReference type="EMBL" id="KAF4075809.1"/>
    </source>
</evidence>
<feature type="compositionally biased region" description="Acidic residues" evidence="17">
    <location>
        <begin position="1612"/>
        <end position="1630"/>
    </location>
</feature>
<keyword evidence="22" id="KW-1185">Reference proteome</keyword>
<evidence type="ECO:0000259" key="20">
    <source>
        <dbReference type="PROSITE" id="PS50157"/>
    </source>
</evidence>
<feature type="compositionally biased region" description="Low complexity" evidence="17">
    <location>
        <begin position="1831"/>
        <end position="1842"/>
    </location>
</feature>
<dbReference type="PROSITE" id="PS50157">
    <property type="entry name" value="ZINC_FINGER_C2H2_2"/>
    <property type="match status" value="2"/>
</dbReference>
<evidence type="ECO:0000256" key="4">
    <source>
        <dbReference type="ARBA" id="ARBA00022723"/>
    </source>
</evidence>
<evidence type="ECO:0000256" key="13">
    <source>
        <dbReference type="PROSITE-ProRule" id="PRU00108"/>
    </source>
</evidence>
<dbReference type="SUPFAM" id="SSF57667">
    <property type="entry name" value="beta-beta-alpha zinc fingers"/>
    <property type="match status" value="2"/>
</dbReference>
<dbReference type="InterPro" id="IPR012677">
    <property type="entry name" value="Nucleotide-bd_a/b_plait_sf"/>
</dbReference>
<dbReference type="InterPro" id="IPR013087">
    <property type="entry name" value="Znf_C2H2_type"/>
</dbReference>
<dbReference type="SMART" id="SM00389">
    <property type="entry name" value="HOX"/>
    <property type="match status" value="3"/>
</dbReference>
<dbReference type="PROSITE" id="PS00028">
    <property type="entry name" value="ZINC_FINGER_C2H2_1"/>
    <property type="match status" value="2"/>
</dbReference>
<dbReference type="PROSITE" id="PS50102">
    <property type="entry name" value="RRM"/>
    <property type="match status" value="1"/>
</dbReference>
<dbReference type="Proteomes" id="UP000593565">
    <property type="component" value="Unassembled WGS sequence"/>
</dbReference>
<evidence type="ECO:0000256" key="8">
    <source>
        <dbReference type="ARBA" id="ARBA00022884"/>
    </source>
</evidence>
<dbReference type="Gene3D" id="3.30.160.60">
    <property type="entry name" value="Classic Zinc Finger"/>
    <property type="match status" value="1"/>
</dbReference>
<feature type="region of interest" description="Disordered" evidence="17">
    <location>
        <begin position="1140"/>
        <end position="1207"/>
    </location>
</feature>
<reference evidence="21 22" key="1">
    <citation type="submission" date="2020-02" db="EMBL/GenBank/DDBJ databases">
        <title>A chromosome-scale genome assembly of the black bullhead catfish (Ameiurus melas).</title>
        <authorList>
            <person name="Wen M."/>
            <person name="Zham M."/>
            <person name="Cabau C."/>
            <person name="Klopp C."/>
            <person name="Donnadieu C."/>
            <person name="Roques C."/>
            <person name="Bouchez O."/>
            <person name="Lampietro C."/>
            <person name="Jouanno E."/>
            <person name="Herpin A."/>
            <person name="Louis A."/>
            <person name="Berthelot C."/>
            <person name="Parey E."/>
            <person name="Roest-Crollius H."/>
            <person name="Braasch I."/>
            <person name="Postlethwait J."/>
            <person name="Robinson-Rechavi M."/>
            <person name="Echchiki A."/>
            <person name="Begum T."/>
            <person name="Montfort J."/>
            <person name="Schartl M."/>
            <person name="Bobe J."/>
            <person name="Guiguen Y."/>
        </authorList>
    </citation>
    <scope>NUCLEOTIDE SEQUENCE [LARGE SCALE GENOMIC DNA]</scope>
    <source>
        <strain evidence="21">M_S1</strain>
        <tissue evidence="21">Blood</tissue>
    </source>
</reference>
<feature type="region of interest" description="Disordered" evidence="17">
    <location>
        <begin position="554"/>
        <end position="583"/>
    </location>
</feature>
<feature type="region of interest" description="Disordered" evidence="17">
    <location>
        <begin position="1240"/>
        <end position="1279"/>
    </location>
</feature>
<dbReference type="PROSITE" id="PS50071">
    <property type="entry name" value="HOMEOBOX_2"/>
    <property type="match status" value="2"/>
</dbReference>
<feature type="compositionally biased region" description="Low complexity" evidence="17">
    <location>
        <begin position="1140"/>
        <end position="1151"/>
    </location>
</feature>
<feature type="DNA-binding region" description="Homeobox" evidence="13">
    <location>
        <begin position="1359"/>
        <end position="1418"/>
    </location>
</feature>
<dbReference type="GO" id="GO:0000981">
    <property type="term" value="F:DNA-binding transcription factor activity, RNA polymerase II-specific"/>
    <property type="evidence" value="ECO:0007669"/>
    <property type="project" value="InterPro"/>
</dbReference>
<feature type="region of interest" description="Disordered" evidence="17">
    <location>
        <begin position="431"/>
        <end position="475"/>
    </location>
</feature>
<evidence type="ECO:0000256" key="7">
    <source>
        <dbReference type="ARBA" id="ARBA00022833"/>
    </source>
</evidence>
<dbReference type="InterPro" id="IPR035979">
    <property type="entry name" value="RBD_domain_sf"/>
</dbReference>
<feature type="region of interest" description="Disordered" evidence="17">
    <location>
        <begin position="744"/>
        <end position="822"/>
    </location>
</feature>
<feature type="compositionally biased region" description="Polar residues" evidence="17">
    <location>
        <begin position="123"/>
        <end position="135"/>
    </location>
</feature>
<feature type="compositionally biased region" description="Polar residues" evidence="17">
    <location>
        <begin position="693"/>
        <end position="711"/>
    </location>
</feature>
<organism evidence="21 22">
    <name type="scientific">Ameiurus melas</name>
    <name type="common">Black bullhead</name>
    <name type="synonym">Silurus melas</name>
    <dbReference type="NCBI Taxonomy" id="219545"/>
    <lineage>
        <taxon>Eukaryota</taxon>
        <taxon>Metazoa</taxon>
        <taxon>Chordata</taxon>
        <taxon>Craniata</taxon>
        <taxon>Vertebrata</taxon>
        <taxon>Euteleostomi</taxon>
        <taxon>Actinopterygii</taxon>
        <taxon>Neopterygii</taxon>
        <taxon>Teleostei</taxon>
        <taxon>Ostariophysi</taxon>
        <taxon>Siluriformes</taxon>
        <taxon>Ictaluridae</taxon>
        <taxon>Ameiurus</taxon>
    </lineage>
</organism>
<evidence type="ECO:0000256" key="2">
    <source>
        <dbReference type="ARBA" id="ARBA00004496"/>
    </source>
</evidence>
<evidence type="ECO:0000256" key="16">
    <source>
        <dbReference type="SAM" id="Coils"/>
    </source>
</evidence>
<evidence type="ECO:0000259" key="18">
    <source>
        <dbReference type="PROSITE" id="PS50071"/>
    </source>
</evidence>
<feature type="domain" description="C2H2-type" evidence="20">
    <location>
        <begin position="218"/>
        <end position="247"/>
    </location>
</feature>
<feature type="region of interest" description="Disordered" evidence="17">
    <location>
        <begin position="1599"/>
        <end position="1633"/>
    </location>
</feature>
<evidence type="ECO:0000256" key="6">
    <source>
        <dbReference type="ARBA" id="ARBA00022771"/>
    </source>
</evidence>
<dbReference type="CDD" id="cd12550">
    <property type="entry name" value="RRM_II_PABPN1"/>
    <property type="match status" value="1"/>
</dbReference>
<feature type="compositionally biased region" description="Basic and acidic residues" evidence="17">
    <location>
        <begin position="807"/>
        <end position="822"/>
    </location>
</feature>
<evidence type="ECO:0000256" key="12">
    <source>
        <dbReference type="PROSITE-ProRule" id="PRU00042"/>
    </source>
</evidence>
<dbReference type="InterPro" id="IPR009057">
    <property type="entry name" value="Homeodomain-like_sf"/>
</dbReference>
<protein>
    <submittedName>
        <fullName evidence="21">Uncharacterized protein</fullName>
    </submittedName>
</protein>
<dbReference type="SUPFAM" id="SSF54928">
    <property type="entry name" value="RNA-binding domain, RBD"/>
    <property type="match status" value="1"/>
</dbReference>
<dbReference type="SMART" id="SM00355">
    <property type="entry name" value="ZnF_C2H2"/>
    <property type="match status" value="4"/>
</dbReference>
<keyword evidence="9 13" id="KW-0238">DNA-binding</keyword>
<evidence type="ECO:0000256" key="14">
    <source>
        <dbReference type="PROSITE-ProRule" id="PRU00176"/>
    </source>
</evidence>
<evidence type="ECO:0000256" key="1">
    <source>
        <dbReference type="ARBA" id="ARBA00004123"/>
    </source>
</evidence>
<evidence type="ECO:0000259" key="19">
    <source>
        <dbReference type="PROSITE" id="PS50102"/>
    </source>
</evidence>
<dbReference type="InterPro" id="IPR001356">
    <property type="entry name" value="HD"/>
</dbReference>
<evidence type="ECO:0000256" key="9">
    <source>
        <dbReference type="ARBA" id="ARBA00023125"/>
    </source>
</evidence>
<gene>
    <name evidence="21" type="ORF">AMELA_G00223000</name>
</gene>
<dbReference type="Pfam" id="PF00076">
    <property type="entry name" value="RRM_1"/>
    <property type="match status" value="1"/>
</dbReference>
<comment type="subcellular location">
    <subcellularLocation>
        <location evidence="2">Cytoplasm</location>
    </subcellularLocation>
    <subcellularLocation>
        <location evidence="1 13 15">Nucleus</location>
    </subcellularLocation>
</comment>
<evidence type="ECO:0000256" key="3">
    <source>
        <dbReference type="ARBA" id="ARBA00022490"/>
    </source>
</evidence>
<dbReference type="InterPro" id="IPR036236">
    <property type="entry name" value="Znf_C2H2_sf"/>
</dbReference>
<dbReference type="PANTHER" id="PTHR45891">
    <property type="entry name" value="ZINC FINGER HOMEOBOX PROTEIN"/>
    <property type="match status" value="1"/>
</dbReference>
<sequence length="1873" mass="202787">MQEELGETMGGDRDGGSMWLCPLCQQGQLDRDGLALHLAEKHSVLPACLDKLLDIAAPKHCSSDDDGDFGAQNDLDGTSQQQCPENSTLVESQNEAMSSVTDQDGSSQEKEVCDELGGVGNENEWNNTESDQDNTQPERSEASVNDDKSNDKSNAAVDGDVTLPFKCHACLEFFPTRSALSVHYNSATHIQRMRTGAGNDGDSSTPILARPYISNKPYQCAVCRVSYNHAITLESHLKSVLHQSRSRNAGNAATNSTTNAGNGNVAANVAATTVANTTQLAYVTTSNCVTQTSLTASQAMTKDEEQVKPQPAPSLLSSPVASAQAVSAFLTLLTSSPNSVPHSILPSLFAAGTGAAPGTATPQLITQPQMLMPLILNGLQPQSPTSESSKQLLQQTVPVLGLSSAQQALLAQGLGGLQSQWASFRLGNAAQMPSEESADMGAGTKVKDEEPQQESCDQQVPQTSEEAWTTDDGSVKSGVNKVEITQECNSLKFENKGVEDTMVCTDDNQEKDDIDMESIVEEAGLGENTESSDANKESVGQDFQCSCPSSCLTESCQSPTHSDKDDVNNSEIKHSPAKCNPSNTNIALMSSQHKSDKAHAILSSRPPVLTEFQSQVLWAFIESRNEADSAIPPREDCEALGREVGLTEDEVRRWLVDARRAKERHSAEAMEHDEIDGSIEDDEGALMIDESEYGQSPSAGSSHAMDLSNSSEMRKEKVYGQNQGDLCLTSDSENEEFYTSVIVTDEESQSSSLKEDPGSPVKQPSQLETSGERSSGGGKVLRSTTVFLSDAEDEDEDQSAKNKKRKRELDKEESECKKERHDADLDLQLEAQADPPTPLSVAVDHQGLPAGILHPLPLSLSLAPFSTQLFSPYVLSVPSSVVGVGVSEADRAKVATFTSPPTITRTQAPFSESLHGAAIGSLVQSTQFISNGNECESALDLSIGKHQSSTTTSVSANSKVSIQKTALLDGLGLRPTAVGVPADGSLIVVQVKPDTAITIPNSNTTIGNHNSLGKTSTVFMRAAEKVNASLKESEQDKSRDQKRTNARRFRDMRRSRTIIQADQLDVLYGCYFKDPNPGKHEFEQISEWVHLPKKVVQIWFQNMRARERKGEVRFISDGTLAAVGKPLIKFTWPLNKPIFSSTPKSNSSPTTGWVPPKSQTSNDAQKAEKLLEVKEPQKIPLHGLTRPKEMASTTTASSTSSAPKTKGEPVNAFTMVKIAPKTVAPLVTVPILTSSAAIPQNPQKTKLEGLSEADRTEEKDGQDQDKNTPGTTNRMVPKVSTTPMNKSLTVATQKHNGINYWPQKGQIKINTLSREQLGLSSQRPIITSTSIVTPAMTVTSPPSSQNQKEANYIQQHSTPRRPRTHLNCLQLSILQSCYETCAHPNALECEAVGTELGLPLKVVQIWFQNTRAKEKRWRLQQEKLSPSSSDPSKKLDISSGTYLQYNALRANRPILPKPVQLTVLESSPSPAAGQPTARETLRGKCDVCNIEFESRAAARDHVFSPRHLATLRTTNFADHEVLSVVFDKCQFVDAETTQCDNRTRVLPGHSTEDSRVGLASSSELFLVSGKSGVSRSTRRARGAAGIGPMAEFGNGLAEESLLDSDPGHPELEDPGVGDEEPGLDEGEAAIEDPRGEKLTELEAIKARVREMEEEAEKLKELQNEVEKQMNLSPPPAGPVIMSIEEKIEADGRSIYVGNVDYGATAEELEAHFHGCGSVNRVTILCDKFTGHPKGFAYIEFADKESVRTAMALDESLFRGRQIKVGAKRTNRPGISTTDRGFPRARFRSRGGSFSSRARYYSGYTPPRGRGRAFRFQDQWRLSTPPPPVAAAPPTVSPSSLSLSAPSIPLSTLMWGGGGGAQGDPRPIYYNNKR</sequence>
<feature type="domain" description="RRM" evidence="19">
    <location>
        <begin position="1692"/>
        <end position="1769"/>
    </location>
</feature>
<feature type="region of interest" description="Disordered" evidence="17">
    <location>
        <begin position="1821"/>
        <end position="1842"/>
    </location>
</feature>
<feature type="domain" description="Homeobox" evidence="18">
    <location>
        <begin position="1357"/>
        <end position="1417"/>
    </location>
</feature>
<feature type="compositionally biased region" description="Polar residues" evidence="17">
    <location>
        <begin position="762"/>
        <end position="773"/>
    </location>
</feature>
<dbReference type="Pfam" id="PF00046">
    <property type="entry name" value="Homeodomain"/>
    <property type="match status" value="2"/>
</dbReference>
<dbReference type="Gene3D" id="3.30.70.330">
    <property type="match status" value="1"/>
</dbReference>
<feature type="compositionally biased region" description="Basic and acidic residues" evidence="17">
    <location>
        <begin position="136"/>
        <end position="151"/>
    </location>
</feature>
<keyword evidence="10 13" id="KW-0371">Homeobox</keyword>
<dbReference type="InterPro" id="IPR000504">
    <property type="entry name" value="RRM_dom"/>
</dbReference>
<feature type="compositionally biased region" description="Basic and acidic residues" evidence="17">
    <location>
        <begin position="561"/>
        <end position="574"/>
    </location>
</feature>
<dbReference type="GO" id="GO:0000978">
    <property type="term" value="F:RNA polymerase II cis-regulatory region sequence-specific DNA binding"/>
    <property type="evidence" value="ECO:0007669"/>
    <property type="project" value="TreeGrafter"/>
</dbReference>
<feature type="compositionally biased region" description="Low complexity" evidence="17">
    <location>
        <begin position="1191"/>
        <end position="1202"/>
    </location>
</feature>
<feature type="domain" description="C2H2-type" evidence="20">
    <location>
        <begin position="165"/>
        <end position="194"/>
    </location>
</feature>
<dbReference type="GO" id="GO:0005737">
    <property type="term" value="C:cytoplasm"/>
    <property type="evidence" value="ECO:0007669"/>
    <property type="project" value="UniProtKB-SubCell"/>
</dbReference>
<accession>A0A7J6A1L1</accession>
<feature type="compositionally biased region" description="Basic and acidic residues" evidence="17">
    <location>
        <begin position="1165"/>
        <end position="1177"/>
    </location>
</feature>
<feature type="domain" description="Homeobox" evidence="18">
    <location>
        <begin position="1050"/>
        <end position="1110"/>
    </location>
</feature>
<keyword evidence="5" id="KW-0677">Repeat</keyword>
<dbReference type="Gene3D" id="1.10.10.60">
    <property type="entry name" value="Homeodomain-like"/>
    <property type="match status" value="2"/>
</dbReference>
<keyword evidence="8 14" id="KW-0694">RNA-binding</keyword>
<dbReference type="GO" id="GO:0003723">
    <property type="term" value="F:RNA binding"/>
    <property type="evidence" value="ECO:0007669"/>
    <property type="project" value="UniProtKB-UniRule"/>
</dbReference>
<feature type="region of interest" description="Disordered" evidence="17">
    <location>
        <begin position="62"/>
        <end position="158"/>
    </location>
</feature>
<evidence type="ECO:0000313" key="22">
    <source>
        <dbReference type="Proteomes" id="UP000593565"/>
    </source>
</evidence>
<feature type="region of interest" description="Disordered" evidence="17">
    <location>
        <begin position="1854"/>
        <end position="1873"/>
    </location>
</feature>
<dbReference type="PANTHER" id="PTHR45891:SF5">
    <property type="entry name" value="ZINC FINGER HOMEOBOX PROTEIN 4 ISOFORM X1"/>
    <property type="match status" value="1"/>
</dbReference>
<evidence type="ECO:0000256" key="10">
    <source>
        <dbReference type="ARBA" id="ARBA00023155"/>
    </source>
</evidence>
<name>A0A7J6A1L1_AMEME</name>
<proteinExistence type="predicted"/>
<dbReference type="SUPFAM" id="SSF46689">
    <property type="entry name" value="Homeodomain-like"/>
    <property type="match status" value="2"/>
</dbReference>
<keyword evidence="11 13" id="KW-0539">Nucleus</keyword>
<feature type="compositionally biased region" description="Polar residues" evidence="17">
    <location>
        <begin position="75"/>
        <end position="106"/>
    </location>
</feature>
<evidence type="ECO:0000256" key="17">
    <source>
        <dbReference type="SAM" id="MobiDB-lite"/>
    </source>
</evidence>
<feature type="compositionally biased region" description="Polar residues" evidence="17">
    <location>
        <begin position="453"/>
        <end position="467"/>
    </location>
</feature>
<dbReference type="FunFam" id="3.30.70.330:FF:000311">
    <property type="entry name" value="polyadenylate-binding protein 2"/>
    <property type="match status" value="1"/>
</dbReference>
<evidence type="ECO:0000256" key="15">
    <source>
        <dbReference type="RuleBase" id="RU000682"/>
    </source>
</evidence>
<feature type="compositionally biased region" description="Basic and acidic residues" evidence="17">
    <location>
        <begin position="1245"/>
        <end position="1266"/>
    </location>
</feature>
<feature type="compositionally biased region" description="Polar residues" evidence="17">
    <location>
        <begin position="1267"/>
        <end position="1279"/>
    </location>
</feature>
<dbReference type="GO" id="GO:0045664">
    <property type="term" value="P:regulation of neuron differentiation"/>
    <property type="evidence" value="ECO:0007669"/>
    <property type="project" value="TreeGrafter"/>
</dbReference>
<feature type="region of interest" description="Disordered" evidence="17">
    <location>
        <begin position="692"/>
        <end position="716"/>
    </location>
</feature>
<dbReference type="EMBL" id="JAAGNN010000020">
    <property type="protein sequence ID" value="KAF4075809.1"/>
    <property type="molecule type" value="Genomic_DNA"/>
</dbReference>
<dbReference type="InterPro" id="IPR017970">
    <property type="entry name" value="Homeobox_CS"/>
</dbReference>
<dbReference type="Pfam" id="PF12874">
    <property type="entry name" value="zf-met"/>
    <property type="match status" value="2"/>
</dbReference>
<dbReference type="PROSITE" id="PS00027">
    <property type="entry name" value="HOMEOBOX_1"/>
    <property type="match status" value="1"/>
</dbReference>
<keyword evidence="4" id="KW-0479">Metal-binding</keyword>
<comment type="caution">
    <text evidence="21">The sequence shown here is derived from an EMBL/GenBank/DDBJ whole genome shotgun (WGS) entry which is preliminary data.</text>
</comment>
<dbReference type="SMART" id="SM00360">
    <property type="entry name" value="RRM"/>
    <property type="match status" value="1"/>
</dbReference>
<dbReference type="CDD" id="cd00086">
    <property type="entry name" value="homeodomain"/>
    <property type="match status" value="2"/>
</dbReference>
<evidence type="ECO:0000256" key="11">
    <source>
        <dbReference type="ARBA" id="ARBA00023242"/>
    </source>
</evidence>
<evidence type="ECO:0000256" key="5">
    <source>
        <dbReference type="ARBA" id="ARBA00022737"/>
    </source>
</evidence>
<feature type="DNA-binding region" description="Homeobox" evidence="13">
    <location>
        <begin position="1052"/>
        <end position="1111"/>
    </location>
</feature>